<dbReference type="GO" id="GO:0051301">
    <property type="term" value="P:cell division"/>
    <property type="evidence" value="ECO:0007669"/>
    <property type="project" value="UniProtKB-KW"/>
</dbReference>
<dbReference type="OMA" id="EGTDQDQ"/>
<feature type="region of interest" description="Disordered" evidence="6">
    <location>
        <begin position="28"/>
        <end position="119"/>
    </location>
</feature>
<evidence type="ECO:0000256" key="6">
    <source>
        <dbReference type="SAM" id="MobiDB-lite"/>
    </source>
</evidence>
<evidence type="ECO:0000256" key="5">
    <source>
        <dbReference type="ARBA" id="ARBA00023306"/>
    </source>
</evidence>
<dbReference type="GeneID" id="110976986"/>
<evidence type="ECO:0000256" key="3">
    <source>
        <dbReference type="ARBA" id="ARBA00022618"/>
    </source>
</evidence>
<dbReference type="Pfam" id="PF15243">
    <property type="entry name" value="ANAPC15"/>
    <property type="match status" value="1"/>
</dbReference>
<evidence type="ECO:0000313" key="8">
    <source>
        <dbReference type="RefSeq" id="XP_022086431.1"/>
    </source>
</evidence>
<dbReference type="PANTHER" id="PTHR22526">
    <property type="entry name" value="ANAPHASE PROMOTING COMPLEX C SUBUNIT 15, PSEUDOGENE-RELATED"/>
    <property type="match status" value="1"/>
</dbReference>
<sequence>MSTRFPSLFPKLSDPLWFDIDKPFEDESQLADEEKEHQNWLKSIEEKNKDVIPVGKTTAEPYGDYEEEEEEDEDEIESEEESDEPDDLEVTDYDQDSPDDVEMDINNDVEASNSPPWMM</sequence>
<feature type="compositionally biased region" description="Acidic residues" evidence="6">
    <location>
        <begin position="63"/>
        <end position="107"/>
    </location>
</feature>
<keyword evidence="7" id="KW-1185">Reference proteome</keyword>
<evidence type="ECO:0000256" key="4">
    <source>
        <dbReference type="ARBA" id="ARBA00022776"/>
    </source>
</evidence>
<feature type="compositionally biased region" description="Basic and acidic residues" evidence="6">
    <location>
        <begin position="32"/>
        <end position="50"/>
    </location>
</feature>
<dbReference type="Proteomes" id="UP000694845">
    <property type="component" value="Unplaced"/>
</dbReference>
<keyword evidence="3" id="KW-0132">Cell division</keyword>
<comment type="pathway">
    <text evidence="1">Protein modification; protein ubiquitination.</text>
</comment>
<comment type="similarity">
    <text evidence="2">Belongs to the APC15 family.</text>
</comment>
<dbReference type="GO" id="GO:0090266">
    <property type="term" value="P:regulation of mitotic cell cycle spindle assembly checkpoint"/>
    <property type="evidence" value="ECO:0007669"/>
    <property type="project" value="InterPro"/>
</dbReference>
<dbReference type="PANTHER" id="PTHR22526:SF2">
    <property type="entry name" value="ANAPHASE PROMOTING COMPLEX C SUBUNIT 15, PSEUDOGENE-RELATED"/>
    <property type="match status" value="1"/>
</dbReference>
<keyword evidence="4" id="KW-0498">Mitosis</keyword>
<evidence type="ECO:0000256" key="1">
    <source>
        <dbReference type="ARBA" id="ARBA00004906"/>
    </source>
</evidence>
<proteinExistence type="inferred from homology"/>
<dbReference type="GO" id="GO:0005680">
    <property type="term" value="C:anaphase-promoting complex"/>
    <property type="evidence" value="ECO:0007669"/>
    <property type="project" value="InterPro"/>
</dbReference>
<dbReference type="OrthoDB" id="6362917at2759"/>
<dbReference type="RefSeq" id="XP_022086431.1">
    <property type="nucleotide sequence ID" value="XM_022230739.1"/>
</dbReference>
<dbReference type="InterPro" id="IPR026182">
    <property type="entry name" value="ANAPC15"/>
</dbReference>
<dbReference type="AlphaFoldDB" id="A0A8B7Y3F7"/>
<name>A0A8B7Y3F7_ACAPL</name>
<protein>
    <submittedName>
        <fullName evidence="8">Anaphase-promoting complex subunit 15-like isoform X1</fullName>
    </submittedName>
</protein>
<keyword evidence="5" id="KW-0131">Cell cycle</keyword>
<evidence type="ECO:0000256" key="2">
    <source>
        <dbReference type="ARBA" id="ARBA00009618"/>
    </source>
</evidence>
<accession>A0A8B7Y3F7</accession>
<organism evidence="7 8">
    <name type="scientific">Acanthaster planci</name>
    <name type="common">Crown-of-thorns starfish</name>
    <dbReference type="NCBI Taxonomy" id="133434"/>
    <lineage>
        <taxon>Eukaryota</taxon>
        <taxon>Metazoa</taxon>
        <taxon>Echinodermata</taxon>
        <taxon>Eleutherozoa</taxon>
        <taxon>Asterozoa</taxon>
        <taxon>Asteroidea</taxon>
        <taxon>Valvatacea</taxon>
        <taxon>Valvatida</taxon>
        <taxon>Acanthasteridae</taxon>
        <taxon>Acanthaster</taxon>
    </lineage>
</organism>
<feature type="compositionally biased region" description="Polar residues" evidence="6">
    <location>
        <begin position="109"/>
        <end position="119"/>
    </location>
</feature>
<dbReference type="KEGG" id="aplc:110976986"/>
<gene>
    <name evidence="8" type="primary">LOC110976986</name>
</gene>
<reference evidence="8" key="1">
    <citation type="submission" date="2025-08" db="UniProtKB">
        <authorList>
            <consortium name="RefSeq"/>
        </authorList>
    </citation>
    <scope>IDENTIFICATION</scope>
</reference>
<evidence type="ECO:0000313" key="7">
    <source>
        <dbReference type="Proteomes" id="UP000694845"/>
    </source>
</evidence>